<dbReference type="Gene3D" id="1.10.150.130">
    <property type="match status" value="1"/>
</dbReference>
<evidence type="ECO:0000259" key="6">
    <source>
        <dbReference type="PROSITE" id="PS51898"/>
    </source>
</evidence>
<dbReference type="PANTHER" id="PTHR30629">
    <property type="entry name" value="PROPHAGE INTEGRASE"/>
    <property type="match status" value="1"/>
</dbReference>
<dbReference type="PROSITE" id="PS51900">
    <property type="entry name" value="CB"/>
    <property type="match status" value="1"/>
</dbReference>
<dbReference type="InterPro" id="IPR010998">
    <property type="entry name" value="Integrase_recombinase_N"/>
</dbReference>
<dbReference type="SUPFAM" id="SSF56349">
    <property type="entry name" value="DNA breaking-rejoining enzymes"/>
    <property type="match status" value="1"/>
</dbReference>
<dbReference type="GO" id="GO:0006310">
    <property type="term" value="P:DNA recombination"/>
    <property type="evidence" value="ECO:0007669"/>
    <property type="project" value="UniProtKB-KW"/>
</dbReference>
<keyword evidence="4" id="KW-0233">DNA recombination</keyword>
<evidence type="ECO:0000256" key="4">
    <source>
        <dbReference type="ARBA" id="ARBA00023172"/>
    </source>
</evidence>
<evidence type="ECO:0000256" key="2">
    <source>
        <dbReference type="ARBA" id="ARBA00022908"/>
    </source>
</evidence>
<evidence type="ECO:0000256" key="5">
    <source>
        <dbReference type="PROSITE-ProRule" id="PRU01248"/>
    </source>
</evidence>
<evidence type="ECO:0000256" key="1">
    <source>
        <dbReference type="ARBA" id="ARBA00008857"/>
    </source>
</evidence>
<evidence type="ECO:0000313" key="8">
    <source>
        <dbReference type="EMBL" id="GEC87183.1"/>
    </source>
</evidence>
<dbReference type="AlphaFoldDB" id="A0A4Y4C7N6"/>
<dbReference type="PANTHER" id="PTHR30629:SF2">
    <property type="entry name" value="PROPHAGE INTEGRASE INTS-RELATED"/>
    <property type="match status" value="1"/>
</dbReference>
<gene>
    <name evidence="8" type="ORF">CVA01_24970</name>
</gene>
<accession>A0A4Y4C7N6</accession>
<dbReference type="InterPro" id="IPR011010">
    <property type="entry name" value="DNA_brk_join_enz"/>
</dbReference>
<dbReference type="InterPro" id="IPR013762">
    <property type="entry name" value="Integrase-like_cat_sf"/>
</dbReference>
<feature type="domain" description="Core-binding (CB)" evidence="7">
    <location>
        <begin position="90"/>
        <end position="180"/>
    </location>
</feature>
<comment type="similarity">
    <text evidence="1">Belongs to the 'phage' integrase family.</text>
</comment>
<dbReference type="InterPro" id="IPR050808">
    <property type="entry name" value="Phage_Integrase"/>
</dbReference>
<keyword evidence="2" id="KW-0229">DNA integration</keyword>
<proteinExistence type="inferred from homology"/>
<sequence>MARNDRRDWGEVQRRKTAKGWRYYPRYRLPGTDRRFTPGVAFETRGAADGWLKAERERWEDAVATGTIAQWLPPREFRAAAVVERERAAVTVADMIGRWIAYKAATSWEESTRQTVERQLTLRVLDVDGDAGRFATLPLVDVKRRDANEWWSAVWAQFPDTAATNNAAKKHVTAAFRWAAREELIPASPVDLESRRAKVGQGATRSDLPTIADIRMILAATPERYRFPTALALVHGLRTQEVLGLRRWQVKCSVDADGAVSWVVDLSDRERVRAAVRLMVDGKQQMVDKGLKTEDSYRVVPVFPEFNEMCERHMRLYAAPGADGVVVVTRNGTRLLDTGWNTTLSRAAGRAADALAEGLPEGEAAVVRKRVTDVRKHDGRRFVATELLEAGMTPVAAGAFIGDRNAAVIQEHYLRQTAERTAEGLARVAERLRGSGE</sequence>
<evidence type="ECO:0000259" key="7">
    <source>
        <dbReference type="PROSITE" id="PS51900"/>
    </source>
</evidence>
<name>A0A4Y4C7N6_9CORY</name>
<feature type="domain" description="Tyr recombinase" evidence="6">
    <location>
        <begin position="204"/>
        <end position="426"/>
    </location>
</feature>
<comment type="caution">
    <text evidence="8">The sequence shown here is derived from an EMBL/GenBank/DDBJ whole genome shotgun (WGS) entry which is preliminary data.</text>
</comment>
<dbReference type="EMBL" id="BJNT01000021">
    <property type="protein sequence ID" value="GEC87183.1"/>
    <property type="molecule type" value="Genomic_DNA"/>
</dbReference>
<dbReference type="InterPro" id="IPR044068">
    <property type="entry name" value="CB"/>
</dbReference>
<dbReference type="Proteomes" id="UP000319986">
    <property type="component" value="Unassembled WGS sequence"/>
</dbReference>
<organism evidence="8 9">
    <name type="scientific">Corynebacterium variabile</name>
    <dbReference type="NCBI Taxonomy" id="1727"/>
    <lineage>
        <taxon>Bacteria</taxon>
        <taxon>Bacillati</taxon>
        <taxon>Actinomycetota</taxon>
        <taxon>Actinomycetes</taxon>
        <taxon>Mycobacteriales</taxon>
        <taxon>Corynebacteriaceae</taxon>
        <taxon>Corynebacterium</taxon>
    </lineage>
</organism>
<reference evidence="8 9" key="1">
    <citation type="submission" date="2019-06" db="EMBL/GenBank/DDBJ databases">
        <title>Whole genome shotgun sequence of Corynebacterium variabile NBRC 15286.</title>
        <authorList>
            <person name="Hosoyama A."/>
            <person name="Uohara A."/>
            <person name="Ohji S."/>
            <person name="Ichikawa N."/>
        </authorList>
    </citation>
    <scope>NUCLEOTIDE SEQUENCE [LARGE SCALE GENOMIC DNA]</scope>
    <source>
        <strain evidence="8 9">NBRC 15286</strain>
    </source>
</reference>
<evidence type="ECO:0000256" key="3">
    <source>
        <dbReference type="ARBA" id="ARBA00023125"/>
    </source>
</evidence>
<dbReference type="GO" id="GO:0003677">
    <property type="term" value="F:DNA binding"/>
    <property type="evidence" value="ECO:0007669"/>
    <property type="project" value="UniProtKB-UniRule"/>
</dbReference>
<evidence type="ECO:0000313" key="9">
    <source>
        <dbReference type="Proteomes" id="UP000319986"/>
    </source>
</evidence>
<dbReference type="Gene3D" id="1.10.443.10">
    <property type="entry name" value="Intergrase catalytic core"/>
    <property type="match status" value="1"/>
</dbReference>
<dbReference type="PROSITE" id="PS51898">
    <property type="entry name" value="TYR_RECOMBINASE"/>
    <property type="match status" value="1"/>
</dbReference>
<protein>
    <recommendedName>
        <fullName evidence="10">Tyr recombinase domain-containing protein</fullName>
    </recommendedName>
</protein>
<dbReference type="GO" id="GO:0015074">
    <property type="term" value="P:DNA integration"/>
    <property type="evidence" value="ECO:0007669"/>
    <property type="project" value="UniProtKB-KW"/>
</dbReference>
<dbReference type="RefSeq" id="WP_141331106.1">
    <property type="nucleotide sequence ID" value="NZ_BJNT01000021.1"/>
</dbReference>
<dbReference type="InterPro" id="IPR002104">
    <property type="entry name" value="Integrase_catalytic"/>
</dbReference>
<evidence type="ECO:0008006" key="10">
    <source>
        <dbReference type="Google" id="ProtNLM"/>
    </source>
</evidence>
<keyword evidence="3 5" id="KW-0238">DNA-binding</keyword>
<dbReference type="GeneID" id="82888590"/>